<accession>A0A6A6WN16</accession>
<proteinExistence type="predicted"/>
<gene>
    <name evidence="2" type="ORF">K505DRAFT_383026</name>
</gene>
<evidence type="ECO:0000256" key="1">
    <source>
        <dbReference type="SAM" id="MobiDB-lite"/>
    </source>
</evidence>
<evidence type="ECO:0000313" key="3">
    <source>
        <dbReference type="Proteomes" id="UP000799757"/>
    </source>
</evidence>
<reference evidence="2" key="1">
    <citation type="journal article" date="2020" name="Stud. Mycol.">
        <title>101 Dothideomycetes genomes: a test case for predicting lifestyles and emergence of pathogens.</title>
        <authorList>
            <person name="Haridas S."/>
            <person name="Albert R."/>
            <person name="Binder M."/>
            <person name="Bloem J."/>
            <person name="Labutti K."/>
            <person name="Salamov A."/>
            <person name="Andreopoulos B."/>
            <person name="Baker S."/>
            <person name="Barry K."/>
            <person name="Bills G."/>
            <person name="Bluhm B."/>
            <person name="Cannon C."/>
            <person name="Castanera R."/>
            <person name="Culley D."/>
            <person name="Daum C."/>
            <person name="Ezra D."/>
            <person name="Gonzalez J."/>
            <person name="Henrissat B."/>
            <person name="Kuo A."/>
            <person name="Liang C."/>
            <person name="Lipzen A."/>
            <person name="Lutzoni F."/>
            <person name="Magnuson J."/>
            <person name="Mondo S."/>
            <person name="Nolan M."/>
            <person name="Ohm R."/>
            <person name="Pangilinan J."/>
            <person name="Park H.-J."/>
            <person name="Ramirez L."/>
            <person name="Alfaro M."/>
            <person name="Sun H."/>
            <person name="Tritt A."/>
            <person name="Yoshinaga Y."/>
            <person name="Zwiers L.-H."/>
            <person name="Turgeon B."/>
            <person name="Goodwin S."/>
            <person name="Spatafora J."/>
            <person name="Crous P."/>
            <person name="Grigoriev I."/>
        </authorList>
    </citation>
    <scope>NUCLEOTIDE SEQUENCE</scope>
    <source>
        <strain evidence="2">CBS 109.77</strain>
    </source>
</reference>
<dbReference type="AlphaFoldDB" id="A0A6A6WN16"/>
<organism evidence="2 3">
    <name type="scientific">Melanomma pulvis-pyrius CBS 109.77</name>
    <dbReference type="NCBI Taxonomy" id="1314802"/>
    <lineage>
        <taxon>Eukaryota</taxon>
        <taxon>Fungi</taxon>
        <taxon>Dikarya</taxon>
        <taxon>Ascomycota</taxon>
        <taxon>Pezizomycotina</taxon>
        <taxon>Dothideomycetes</taxon>
        <taxon>Pleosporomycetidae</taxon>
        <taxon>Pleosporales</taxon>
        <taxon>Melanommataceae</taxon>
        <taxon>Melanomma</taxon>
    </lineage>
</organism>
<feature type="region of interest" description="Disordered" evidence="1">
    <location>
        <begin position="1"/>
        <end position="59"/>
    </location>
</feature>
<evidence type="ECO:0000313" key="2">
    <source>
        <dbReference type="EMBL" id="KAF2785455.1"/>
    </source>
</evidence>
<keyword evidence="3" id="KW-1185">Reference proteome</keyword>
<feature type="compositionally biased region" description="Low complexity" evidence="1">
    <location>
        <begin position="24"/>
        <end position="37"/>
    </location>
</feature>
<feature type="compositionally biased region" description="Basic and acidic residues" evidence="1">
    <location>
        <begin position="1"/>
        <end position="10"/>
    </location>
</feature>
<dbReference type="Proteomes" id="UP000799757">
    <property type="component" value="Unassembled WGS sequence"/>
</dbReference>
<dbReference type="EMBL" id="MU003085">
    <property type="protein sequence ID" value="KAF2785455.1"/>
    <property type="molecule type" value="Genomic_DNA"/>
</dbReference>
<protein>
    <submittedName>
        <fullName evidence="2">Uncharacterized protein</fullName>
    </submittedName>
</protein>
<sequence length="197" mass="21336">MRRGRERCGEDENGAGEVGGGLGCAATSAVAVSGGATRTRKAGTRSSEQHREGWQIPQRLGMSCTKHNASELRQTMEMEMEMKMEMEMEMEMDMSNLADPSLSSSDVVTTPELDVGFRLDGRARQAAVATAHHHPGAESPRLELSFLPFVSSRVTDAMRKLHLHFAPSFIGPQPSKGANLAGMLFDCVAYVLMNHAG</sequence>
<name>A0A6A6WN16_9PLEO</name>